<keyword evidence="3" id="KW-1185">Reference proteome</keyword>
<accession>E7MZA4</accession>
<sequence length="218" mass="23721">MKKHTKHILAAAGISLLLFGTAHAENTVPATKPMEQAVQEHSQTVLPYLYESKAYGYRIMCPKAPVGVIPASVLYEGRKGEVLIFENEEYNIKYAWVVLVDAFSADALPDLNSIDREQAETLLKGIMGSNGYEGIMLVNLTERNKAIFAMTAKEIEIDEDGDGVVDAAAHADTQMAVLFFRGANGERYGLELIDNPELRAASVSAFVEGARTLAGAQK</sequence>
<protein>
    <submittedName>
        <fullName evidence="2">Uncharacterized protein</fullName>
    </submittedName>
</protein>
<dbReference type="EMBL" id="AECV01000001">
    <property type="protein sequence ID" value="EFW30418.1"/>
    <property type="molecule type" value="Genomic_DNA"/>
</dbReference>
<comment type="caution">
    <text evidence="2">The sequence shown here is derived from an EMBL/GenBank/DDBJ whole genome shotgun (WGS) entry which is preliminary data.</text>
</comment>
<name>E7MZA4_9FIRM</name>
<gene>
    <name evidence="2" type="ORF">HMPREF9555_00044</name>
</gene>
<evidence type="ECO:0000313" key="3">
    <source>
        <dbReference type="Proteomes" id="UP000004633"/>
    </source>
</evidence>
<evidence type="ECO:0000313" key="2">
    <source>
        <dbReference type="EMBL" id="EFW30418.1"/>
    </source>
</evidence>
<evidence type="ECO:0000256" key="1">
    <source>
        <dbReference type="SAM" id="SignalP"/>
    </source>
</evidence>
<feature type="signal peptide" evidence="1">
    <location>
        <begin position="1"/>
        <end position="24"/>
    </location>
</feature>
<dbReference type="AlphaFoldDB" id="E7MZA4"/>
<reference evidence="2 3" key="1">
    <citation type="submission" date="2010-08" db="EMBL/GenBank/DDBJ databases">
        <authorList>
            <person name="Weinstock G."/>
            <person name="Sodergren E."/>
            <person name="Clifton S."/>
            <person name="Fulton L."/>
            <person name="Fulton B."/>
            <person name="Courtney L."/>
            <person name="Fronick C."/>
            <person name="Harrison M."/>
            <person name="Strong C."/>
            <person name="Farmer C."/>
            <person name="Delahaunty K."/>
            <person name="Markovic C."/>
            <person name="Hall O."/>
            <person name="Minx P."/>
            <person name="Tomlinson C."/>
            <person name="Mitreva M."/>
            <person name="Hou S."/>
            <person name="Chen J."/>
            <person name="Wollam A."/>
            <person name="Pepin K.H."/>
            <person name="Johnson M."/>
            <person name="Bhonagiri V."/>
            <person name="Zhang X."/>
            <person name="Suruliraj S."/>
            <person name="Warren W."/>
            <person name="Chinwalla A."/>
            <person name="Mardis E.R."/>
            <person name="Wilson R.K."/>
        </authorList>
    </citation>
    <scope>NUCLEOTIDE SEQUENCE [LARGE SCALE GENOMIC DNA]</scope>
    <source>
        <strain evidence="2 3">F0399</strain>
    </source>
</reference>
<dbReference type="STRING" id="749551.HMPREF9555_00044"/>
<dbReference type="HOGENOM" id="CLU_111143_0_0_9"/>
<proteinExistence type="predicted"/>
<dbReference type="Proteomes" id="UP000004633">
    <property type="component" value="Unassembled WGS sequence"/>
</dbReference>
<keyword evidence="1" id="KW-0732">Signal</keyword>
<dbReference type="RefSeq" id="WP_009348663.1">
    <property type="nucleotide sequence ID" value="NZ_GL638127.1"/>
</dbReference>
<organism evidence="2 3">
    <name type="scientific">Selenomonas artemidis F0399</name>
    <dbReference type="NCBI Taxonomy" id="749551"/>
    <lineage>
        <taxon>Bacteria</taxon>
        <taxon>Bacillati</taxon>
        <taxon>Bacillota</taxon>
        <taxon>Negativicutes</taxon>
        <taxon>Selenomonadales</taxon>
        <taxon>Selenomonadaceae</taxon>
        <taxon>Selenomonas</taxon>
    </lineage>
</organism>
<feature type="chain" id="PRO_5003221679" evidence="1">
    <location>
        <begin position="25"/>
        <end position="218"/>
    </location>
</feature>